<feature type="transmembrane region" description="Helical" evidence="7">
    <location>
        <begin position="59"/>
        <end position="79"/>
    </location>
</feature>
<name>A0A336KI66_CULSO</name>
<keyword evidence="7" id="KW-1133">Transmembrane helix</keyword>
<evidence type="ECO:0000256" key="7">
    <source>
        <dbReference type="SAM" id="Phobius"/>
    </source>
</evidence>
<protein>
    <submittedName>
        <fullName evidence="9">CSON009891 protein</fullName>
    </submittedName>
</protein>
<comment type="subcellular location">
    <subcellularLocation>
        <location evidence="1">Golgi apparatus membrane</location>
        <topology evidence="1">Single-pass type II membrane protein</topology>
    </subcellularLocation>
</comment>
<dbReference type="SUPFAM" id="SSF53448">
    <property type="entry name" value="Nucleotide-diphospho-sugar transferases"/>
    <property type="match status" value="1"/>
</dbReference>
<dbReference type="InterPro" id="IPR007577">
    <property type="entry name" value="GlycoTrfase_DXD_sugar-bd_CS"/>
</dbReference>
<evidence type="ECO:0000256" key="1">
    <source>
        <dbReference type="ARBA" id="ARBA00004323"/>
    </source>
</evidence>
<reference evidence="10" key="2">
    <citation type="submission" date="2018-07" db="EMBL/GenBank/DDBJ databases">
        <authorList>
            <person name="Quirk P.G."/>
            <person name="Krulwich T.A."/>
        </authorList>
    </citation>
    <scope>NUCLEOTIDE SEQUENCE</scope>
</reference>
<dbReference type="PANTHER" id="PTHR12042:SF21">
    <property type="entry name" value="ALPHA1,4-GALACTOSYLTRANSFERASE 1-RELATED"/>
    <property type="match status" value="1"/>
</dbReference>
<dbReference type="GO" id="GO:0006688">
    <property type="term" value="P:glycosphingolipid biosynthetic process"/>
    <property type="evidence" value="ECO:0007669"/>
    <property type="project" value="TreeGrafter"/>
</dbReference>
<dbReference type="OMA" id="ILAREHC"/>
<keyword evidence="3" id="KW-0328">Glycosyltransferase</keyword>
<dbReference type="Gene3D" id="3.90.550.20">
    <property type="match status" value="1"/>
</dbReference>
<accession>A0A336KI66</accession>
<keyword evidence="6 7" id="KW-0472">Membrane</keyword>
<dbReference type="EMBL" id="UFQS01000397">
    <property type="protein sequence ID" value="SSX03632.1"/>
    <property type="molecule type" value="Genomic_DNA"/>
</dbReference>
<reference evidence="9" key="1">
    <citation type="submission" date="2018-04" db="EMBL/GenBank/DDBJ databases">
        <authorList>
            <person name="Go L.Y."/>
            <person name="Mitchell J.A."/>
        </authorList>
    </citation>
    <scope>NUCLEOTIDE SEQUENCE</scope>
    <source>
        <tissue evidence="9">Whole organism</tissue>
    </source>
</reference>
<dbReference type="GO" id="GO:0000139">
    <property type="term" value="C:Golgi membrane"/>
    <property type="evidence" value="ECO:0007669"/>
    <property type="project" value="UniProtKB-SubCell"/>
</dbReference>
<proteinExistence type="inferred from homology"/>
<evidence type="ECO:0000313" key="10">
    <source>
        <dbReference type="EMBL" id="SSX23997.1"/>
    </source>
</evidence>
<keyword evidence="7" id="KW-0812">Transmembrane</keyword>
<evidence type="ECO:0000313" key="9">
    <source>
        <dbReference type="EMBL" id="SSX03632.1"/>
    </source>
</evidence>
<comment type="similarity">
    <text evidence="2">Belongs to the glycosyltransferase 32 family.</text>
</comment>
<evidence type="ECO:0000256" key="5">
    <source>
        <dbReference type="ARBA" id="ARBA00023034"/>
    </source>
</evidence>
<sequence>MIRDVLLLLKFVEIKNIISSSHNKVKSRRVIFIKMDTETLLNEGQTAKRAIRQNTSFKFLKRLILAVTIVGTVILLVYLDLVPQSVKELRPIGLQGNSGLLNTIKLFDNENCVKKPTFNRTIYFIESKRPDNGILNLGPRQACAIESAAKNNPDFNVTLFALHVNDTAENNPYTKALRKYPNLKIVTTTLKDFAKGTIAEEWEKKGDIYKSKHSVVHFSDFMRLFVLWKYGGIYLDTDFIILKSLNALQPGWSVAETGYWVASAAMSFDSDGYGHYVAEILVREFMKTYNGSEYAYNGPGLLTRVAQRLCFTTETKKMKRGPCYDFEILDTKLFYPIGYNAKDPLFNPNNLTQTLDMVKNAYAVHCWNGLVGQVHLKKGTQAAIGVLAERHCPFTYESVQDVFR</sequence>
<evidence type="ECO:0000256" key="3">
    <source>
        <dbReference type="ARBA" id="ARBA00022676"/>
    </source>
</evidence>
<dbReference type="Pfam" id="PF04488">
    <property type="entry name" value="Gly_transf_sug"/>
    <property type="match status" value="1"/>
</dbReference>
<dbReference type="InterPro" id="IPR007652">
    <property type="entry name" value="A1-4-GlycosylTfrase_dom"/>
</dbReference>
<feature type="domain" description="Alpha 1,4-glycosyltransferase" evidence="8">
    <location>
        <begin position="272"/>
        <end position="398"/>
    </location>
</feature>
<organism evidence="9">
    <name type="scientific">Culicoides sonorensis</name>
    <name type="common">Biting midge</name>
    <dbReference type="NCBI Taxonomy" id="179676"/>
    <lineage>
        <taxon>Eukaryota</taxon>
        <taxon>Metazoa</taxon>
        <taxon>Ecdysozoa</taxon>
        <taxon>Arthropoda</taxon>
        <taxon>Hexapoda</taxon>
        <taxon>Insecta</taxon>
        <taxon>Pterygota</taxon>
        <taxon>Neoptera</taxon>
        <taxon>Endopterygota</taxon>
        <taxon>Diptera</taxon>
        <taxon>Nematocera</taxon>
        <taxon>Chironomoidea</taxon>
        <taxon>Ceratopogonidae</taxon>
        <taxon>Ceratopogoninae</taxon>
        <taxon>Culicoides</taxon>
        <taxon>Monoculicoides</taxon>
    </lineage>
</organism>
<dbReference type="AlphaFoldDB" id="A0A336KI66"/>
<keyword evidence="4" id="KW-0808">Transferase</keyword>
<evidence type="ECO:0000256" key="2">
    <source>
        <dbReference type="ARBA" id="ARBA00009003"/>
    </source>
</evidence>
<dbReference type="InterPro" id="IPR029044">
    <property type="entry name" value="Nucleotide-diphossugar_trans"/>
</dbReference>
<keyword evidence="5" id="KW-0333">Golgi apparatus</keyword>
<gene>
    <name evidence="9" type="primary">CSON009891</name>
</gene>
<dbReference type="EMBL" id="UFQT01000397">
    <property type="protein sequence ID" value="SSX23997.1"/>
    <property type="molecule type" value="Genomic_DNA"/>
</dbReference>
<dbReference type="InterPro" id="IPR051981">
    <property type="entry name" value="Glycosyltransf_32"/>
</dbReference>
<evidence type="ECO:0000256" key="6">
    <source>
        <dbReference type="ARBA" id="ARBA00023136"/>
    </source>
</evidence>
<dbReference type="GO" id="GO:0035248">
    <property type="term" value="F:alpha-1,4-N-acetylgalactosaminyltransferase activity"/>
    <property type="evidence" value="ECO:0007669"/>
    <property type="project" value="TreeGrafter"/>
</dbReference>
<evidence type="ECO:0000259" key="8">
    <source>
        <dbReference type="Pfam" id="PF04572"/>
    </source>
</evidence>
<dbReference type="PANTHER" id="PTHR12042">
    <property type="entry name" value="LACTOSYLCERAMIDE 4-ALPHA-GALACTOSYLTRANSFERASE ALPHA- 1,4-GALACTOSYLTRANSFERASE"/>
    <property type="match status" value="1"/>
</dbReference>
<dbReference type="Pfam" id="PF04572">
    <property type="entry name" value="Gb3_synth"/>
    <property type="match status" value="1"/>
</dbReference>
<dbReference type="VEuPathDB" id="VectorBase:CSON009891"/>
<evidence type="ECO:0000256" key="4">
    <source>
        <dbReference type="ARBA" id="ARBA00022679"/>
    </source>
</evidence>